<evidence type="ECO:0000259" key="2">
    <source>
        <dbReference type="SMART" id="SM00746"/>
    </source>
</evidence>
<dbReference type="InterPro" id="IPR011017">
    <property type="entry name" value="TRASH_dom"/>
</dbReference>
<dbReference type="Pfam" id="PF06467">
    <property type="entry name" value="zf-FCS"/>
    <property type="match status" value="1"/>
</dbReference>
<proteinExistence type="predicted"/>
<feature type="region of interest" description="Disordered" evidence="1">
    <location>
        <begin position="100"/>
        <end position="144"/>
    </location>
</feature>
<evidence type="ECO:0000313" key="3">
    <source>
        <dbReference type="EMBL" id="JAI62592.1"/>
    </source>
</evidence>
<sequence length="167" mass="18167">MPTPGRGPGRPPKNPRTCTWCSEVKSQLKYVFPTSSGKREFCSEMCLSEYRKALMKQGTCANCDNVIRTTPVKCESTSGRRRELCSNECLKAWAKKEKEQAEVEEEVGVASSVSSMATTPPSSMSPSSGNGVSPTEKALAEVAPGRKGRLEGVWLCERWRPGSAGCK</sequence>
<dbReference type="GO" id="GO:0008270">
    <property type="term" value="F:zinc ion binding"/>
    <property type="evidence" value="ECO:0007669"/>
    <property type="project" value="InterPro"/>
</dbReference>
<organism evidence="3">
    <name type="scientific">Scylla olivacea</name>
    <name type="common">Orange mud crab</name>
    <name type="synonym">Cancer olivacea</name>
    <dbReference type="NCBI Taxonomy" id="85551"/>
    <lineage>
        <taxon>Eukaryota</taxon>
        <taxon>Metazoa</taxon>
        <taxon>Ecdysozoa</taxon>
        <taxon>Arthropoda</taxon>
        <taxon>Crustacea</taxon>
        <taxon>Multicrustacea</taxon>
        <taxon>Malacostraca</taxon>
        <taxon>Eumalacostraca</taxon>
        <taxon>Eucarida</taxon>
        <taxon>Decapoda</taxon>
        <taxon>Pleocyemata</taxon>
        <taxon>Brachyura</taxon>
        <taxon>Eubrachyura</taxon>
        <taxon>Portunoidea</taxon>
        <taxon>Portunidae</taxon>
        <taxon>Portuninae</taxon>
        <taxon>Scylla</taxon>
    </lineage>
</organism>
<name>A0A0N7ZBU1_SCYOL</name>
<reference evidence="3" key="1">
    <citation type="submission" date="2015-09" db="EMBL/GenBank/DDBJ databases">
        <title>Scylla olivacea transcriptome.</title>
        <authorList>
            <person name="Ikhwanuddin M."/>
        </authorList>
    </citation>
    <scope>NUCLEOTIDE SEQUENCE</scope>
</reference>
<dbReference type="InterPro" id="IPR010507">
    <property type="entry name" value="Znf_MYM"/>
</dbReference>
<feature type="compositionally biased region" description="Low complexity" evidence="1">
    <location>
        <begin position="108"/>
        <end position="134"/>
    </location>
</feature>
<evidence type="ECO:0000256" key="1">
    <source>
        <dbReference type="SAM" id="MobiDB-lite"/>
    </source>
</evidence>
<feature type="domain" description="TRASH" evidence="2">
    <location>
        <begin position="18"/>
        <end position="54"/>
    </location>
</feature>
<feature type="domain" description="TRASH" evidence="2">
    <location>
        <begin position="60"/>
        <end position="97"/>
    </location>
</feature>
<dbReference type="AlphaFoldDB" id="A0A0N7ZBU1"/>
<dbReference type="SMART" id="SM00746">
    <property type="entry name" value="TRASH"/>
    <property type="match status" value="2"/>
</dbReference>
<accession>A0A0N7ZBU1</accession>
<protein>
    <recommendedName>
        <fullName evidence="2">TRASH domain-containing protein</fullName>
    </recommendedName>
</protein>
<dbReference type="EMBL" id="GDRN01078375">
    <property type="protein sequence ID" value="JAI62592.1"/>
    <property type="molecule type" value="Transcribed_RNA"/>
</dbReference>